<keyword evidence="2" id="KW-1185">Reference proteome</keyword>
<dbReference type="EMBL" id="CAJVQC010093354">
    <property type="protein sequence ID" value="CAG8827150.1"/>
    <property type="molecule type" value="Genomic_DNA"/>
</dbReference>
<gene>
    <name evidence="1" type="ORF">RPERSI_LOCUS26904</name>
</gene>
<sequence>EREILQETGIVIFQEKLLDIGYSYYPSGNPNRYNNINATETKTYIHPSCNQTPMRQEENCSE</sequence>
<reference evidence="1" key="1">
    <citation type="submission" date="2021-06" db="EMBL/GenBank/DDBJ databases">
        <authorList>
            <person name="Kallberg Y."/>
            <person name="Tangrot J."/>
            <person name="Rosling A."/>
        </authorList>
    </citation>
    <scope>NUCLEOTIDE SEQUENCE</scope>
    <source>
        <strain evidence="1">MA461A</strain>
    </source>
</reference>
<dbReference type="Proteomes" id="UP000789920">
    <property type="component" value="Unassembled WGS sequence"/>
</dbReference>
<organism evidence="1 2">
    <name type="scientific">Racocetra persica</name>
    <dbReference type="NCBI Taxonomy" id="160502"/>
    <lineage>
        <taxon>Eukaryota</taxon>
        <taxon>Fungi</taxon>
        <taxon>Fungi incertae sedis</taxon>
        <taxon>Mucoromycota</taxon>
        <taxon>Glomeromycotina</taxon>
        <taxon>Glomeromycetes</taxon>
        <taxon>Diversisporales</taxon>
        <taxon>Gigasporaceae</taxon>
        <taxon>Racocetra</taxon>
    </lineage>
</organism>
<accession>A0ACA9S4R8</accession>
<name>A0ACA9S4R8_9GLOM</name>
<comment type="caution">
    <text evidence="1">The sequence shown here is derived from an EMBL/GenBank/DDBJ whole genome shotgun (WGS) entry which is preliminary data.</text>
</comment>
<proteinExistence type="predicted"/>
<protein>
    <submittedName>
        <fullName evidence="1">15708_t:CDS:1</fullName>
    </submittedName>
</protein>
<feature type="non-terminal residue" evidence="1">
    <location>
        <position position="1"/>
    </location>
</feature>
<evidence type="ECO:0000313" key="1">
    <source>
        <dbReference type="EMBL" id="CAG8827150.1"/>
    </source>
</evidence>
<evidence type="ECO:0000313" key="2">
    <source>
        <dbReference type="Proteomes" id="UP000789920"/>
    </source>
</evidence>